<feature type="domain" description="Alpha-L-rhamnosidase C-terminal" evidence="3">
    <location>
        <begin position="576"/>
        <end position="646"/>
    </location>
</feature>
<dbReference type="FunFam" id="1.50.10.10:FF:000052">
    <property type="entry name" value="Alpha-L-rhamnosidase B, putative"/>
    <property type="match status" value="1"/>
</dbReference>
<dbReference type="Pfam" id="PF17390">
    <property type="entry name" value="Bac_rhamnosid_C"/>
    <property type="match status" value="1"/>
</dbReference>
<dbReference type="PANTHER" id="PTHR34987">
    <property type="entry name" value="C, PUTATIVE (AFU_ORTHOLOGUE AFUA_3G02880)-RELATED"/>
    <property type="match status" value="1"/>
</dbReference>
<dbReference type="Gene3D" id="2.60.420.10">
    <property type="entry name" value="Maltose phosphorylase, domain 3"/>
    <property type="match status" value="1"/>
</dbReference>
<dbReference type="PANTHER" id="PTHR34987:SF5">
    <property type="entry name" value="ALPHA-RHAMNOSIDASE"/>
    <property type="match status" value="1"/>
</dbReference>
<dbReference type="InterPro" id="IPR008928">
    <property type="entry name" value="6-hairpin_glycosidase_sf"/>
</dbReference>
<gene>
    <name evidence="4" type="ORF">BT63DRAFT_224912</name>
</gene>
<dbReference type="GO" id="GO:0005975">
    <property type="term" value="P:carbohydrate metabolic process"/>
    <property type="evidence" value="ECO:0007669"/>
    <property type="project" value="InterPro"/>
</dbReference>
<dbReference type="SUPFAM" id="SSF48208">
    <property type="entry name" value="Six-hairpin glycosidases"/>
    <property type="match status" value="1"/>
</dbReference>
<evidence type="ECO:0000259" key="3">
    <source>
        <dbReference type="Pfam" id="PF17390"/>
    </source>
</evidence>
<dbReference type="AlphaFoldDB" id="A0A6A6UFQ0"/>
<dbReference type="InterPro" id="IPR035398">
    <property type="entry name" value="Bac_rhamnosid_C"/>
</dbReference>
<dbReference type="Pfam" id="PF17389">
    <property type="entry name" value="Bac_rhamnosid6H"/>
    <property type="match status" value="1"/>
</dbReference>
<dbReference type="Proteomes" id="UP000799302">
    <property type="component" value="Unassembled WGS sequence"/>
</dbReference>
<keyword evidence="1" id="KW-0732">Signal</keyword>
<accession>A0A6A6UFQ0</accession>
<evidence type="ECO:0000259" key="2">
    <source>
        <dbReference type="Pfam" id="PF17389"/>
    </source>
</evidence>
<dbReference type="InterPro" id="IPR012341">
    <property type="entry name" value="6hp_glycosidase-like_sf"/>
</dbReference>
<dbReference type="Gene3D" id="1.50.10.10">
    <property type="match status" value="1"/>
</dbReference>
<evidence type="ECO:0000313" key="4">
    <source>
        <dbReference type="EMBL" id="KAF2669918.1"/>
    </source>
</evidence>
<keyword evidence="5" id="KW-1185">Reference proteome</keyword>
<feature type="signal peptide" evidence="1">
    <location>
        <begin position="1"/>
        <end position="19"/>
    </location>
</feature>
<dbReference type="EMBL" id="MU004234">
    <property type="protein sequence ID" value="KAF2669918.1"/>
    <property type="molecule type" value="Genomic_DNA"/>
</dbReference>
<proteinExistence type="predicted"/>
<evidence type="ECO:0000256" key="1">
    <source>
        <dbReference type="SAM" id="SignalP"/>
    </source>
</evidence>
<feature type="domain" description="Alpha-L-rhamnosidase six-hairpin glycosidase" evidence="2">
    <location>
        <begin position="252"/>
        <end position="473"/>
    </location>
</feature>
<dbReference type="InterPro" id="IPR035396">
    <property type="entry name" value="Bac_rhamnosid6H"/>
</dbReference>
<evidence type="ECO:0000313" key="5">
    <source>
        <dbReference type="Proteomes" id="UP000799302"/>
    </source>
</evidence>
<dbReference type="OrthoDB" id="10036721at2759"/>
<organism evidence="4 5">
    <name type="scientific">Microthyrium microscopicum</name>
    <dbReference type="NCBI Taxonomy" id="703497"/>
    <lineage>
        <taxon>Eukaryota</taxon>
        <taxon>Fungi</taxon>
        <taxon>Dikarya</taxon>
        <taxon>Ascomycota</taxon>
        <taxon>Pezizomycotina</taxon>
        <taxon>Dothideomycetes</taxon>
        <taxon>Dothideomycetes incertae sedis</taxon>
        <taxon>Microthyriales</taxon>
        <taxon>Microthyriaceae</taxon>
        <taxon>Microthyrium</taxon>
    </lineage>
</organism>
<feature type="chain" id="PRO_5025570232" evidence="1">
    <location>
        <begin position="20"/>
        <end position="701"/>
    </location>
</feature>
<dbReference type="GO" id="GO:0003824">
    <property type="term" value="F:catalytic activity"/>
    <property type="evidence" value="ECO:0007669"/>
    <property type="project" value="UniProtKB-ARBA"/>
</dbReference>
<sequence length="701" mass="76483">MAWVSLLLGLIVLKGQVSAQDRRCWRDTKCTGPAARSFEGPWSSNIYAPKSRTVPPQRVLDTKGKVVSSSFSSSAASLKGNGSTIVLDYGIEVGGIVQLEFTASGNTSIGLAFSESRNWIGQWSDSSNGRFRGPDGAIYADVTGASTKWTMPDKSHRGGFRYLTLFLKDPDNNNTSVKFSAVNVEIGFQPTWSDLTAYQGYFHSSDDQLNKIWYAGAYTLQTNCVPTKTGRYVPMLARGWANNATLGPGDTIIVDGAKRDRAVWPGDMGIAVPSSFFSTGDLDSVKNALQVMFDTQMKDGALYEAGPPLLQKNSDTYHMWTLIGTYNYILYSDDQDFLDKNWVKYQAAMDYITKKINSKGLLDVTGKRDWARLNQGGQNSEASLLMYQTLRTAARLASWKGGIASSTRTNFASRAQTVNTAVNSHLYDANVGAIRDSVERPALYPQDANSMAVLFGAVPADRARNISRALTKNWTPIGAETPELPGNISPFISSFEVQAHFTLGETARALDLVRRTWGWYLMHEAGTQSTMIEGYRTDGSFGYRSERGYSNDPSYVSHAHGWSTGPTSALTNFIAGIDISEPAGRRWSVRPQFGILQFAEAGFTTKLGRFRTKWEKVGKVGGYHIAIDTPAGTKGVVLLPNMSGKNVVTLVNGTAAQGKQLDNGLEVQLAGGIWNITVRSTDEPPPADPGWFGGLFGSSRK</sequence>
<name>A0A6A6UFQ0_9PEZI</name>
<protein>
    <submittedName>
        <fullName evidence="4">Putative alpha-L-rhamnosidase B</fullName>
    </submittedName>
</protein>
<reference evidence="4" key="1">
    <citation type="journal article" date="2020" name="Stud. Mycol.">
        <title>101 Dothideomycetes genomes: a test case for predicting lifestyles and emergence of pathogens.</title>
        <authorList>
            <person name="Haridas S."/>
            <person name="Albert R."/>
            <person name="Binder M."/>
            <person name="Bloem J."/>
            <person name="Labutti K."/>
            <person name="Salamov A."/>
            <person name="Andreopoulos B."/>
            <person name="Baker S."/>
            <person name="Barry K."/>
            <person name="Bills G."/>
            <person name="Bluhm B."/>
            <person name="Cannon C."/>
            <person name="Castanera R."/>
            <person name="Culley D."/>
            <person name="Daum C."/>
            <person name="Ezra D."/>
            <person name="Gonzalez J."/>
            <person name="Henrissat B."/>
            <person name="Kuo A."/>
            <person name="Liang C."/>
            <person name="Lipzen A."/>
            <person name="Lutzoni F."/>
            <person name="Magnuson J."/>
            <person name="Mondo S."/>
            <person name="Nolan M."/>
            <person name="Ohm R."/>
            <person name="Pangilinan J."/>
            <person name="Park H.-J."/>
            <person name="Ramirez L."/>
            <person name="Alfaro M."/>
            <person name="Sun H."/>
            <person name="Tritt A."/>
            <person name="Yoshinaga Y."/>
            <person name="Zwiers L.-H."/>
            <person name="Turgeon B."/>
            <person name="Goodwin S."/>
            <person name="Spatafora J."/>
            <person name="Crous P."/>
            <person name="Grigoriev I."/>
        </authorList>
    </citation>
    <scope>NUCLEOTIDE SEQUENCE</scope>
    <source>
        <strain evidence="4">CBS 115976</strain>
    </source>
</reference>